<keyword evidence="1" id="KW-0472">Membrane</keyword>
<comment type="caution">
    <text evidence="2">The sequence shown here is derived from an EMBL/GenBank/DDBJ whole genome shotgun (WGS) entry which is preliminary data.</text>
</comment>
<feature type="transmembrane region" description="Helical" evidence="1">
    <location>
        <begin position="327"/>
        <end position="347"/>
    </location>
</feature>
<dbReference type="Proteomes" id="UP000248706">
    <property type="component" value="Unassembled WGS sequence"/>
</dbReference>
<feature type="transmembrane region" description="Helical" evidence="1">
    <location>
        <begin position="182"/>
        <end position="211"/>
    </location>
</feature>
<gene>
    <name evidence="2" type="ORF">A4R35_20700</name>
</gene>
<name>A0A328VMB3_9CHLR</name>
<feature type="transmembrane region" description="Helical" evidence="1">
    <location>
        <begin position="377"/>
        <end position="399"/>
    </location>
</feature>
<protein>
    <submittedName>
        <fullName evidence="2">Uncharacterized protein</fullName>
    </submittedName>
</protein>
<keyword evidence="1" id="KW-1133">Transmembrane helix</keyword>
<feature type="transmembrane region" description="Helical" evidence="1">
    <location>
        <begin position="20"/>
        <end position="41"/>
    </location>
</feature>
<organism evidence="2 3">
    <name type="scientific">Thermogemmatispora tikiterensis</name>
    <dbReference type="NCBI Taxonomy" id="1825093"/>
    <lineage>
        <taxon>Bacteria</taxon>
        <taxon>Bacillati</taxon>
        <taxon>Chloroflexota</taxon>
        <taxon>Ktedonobacteria</taxon>
        <taxon>Thermogemmatisporales</taxon>
        <taxon>Thermogemmatisporaceae</taxon>
        <taxon>Thermogemmatispora</taxon>
    </lineage>
</organism>
<keyword evidence="3" id="KW-1185">Reference proteome</keyword>
<feature type="transmembrane region" description="Helical" evidence="1">
    <location>
        <begin position="469"/>
        <end position="487"/>
    </location>
</feature>
<feature type="transmembrane region" description="Helical" evidence="1">
    <location>
        <begin position="61"/>
        <end position="84"/>
    </location>
</feature>
<feature type="transmembrane region" description="Helical" evidence="1">
    <location>
        <begin position="105"/>
        <end position="125"/>
    </location>
</feature>
<feature type="transmembrane region" description="Helical" evidence="1">
    <location>
        <begin position="437"/>
        <end position="457"/>
    </location>
</feature>
<feature type="transmembrane region" description="Helical" evidence="1">
    <location>
        <begin position="405"/>
        <end position="425"/>
    </location>
</feature>
<evidence type="ECO:0000256" key="1">
    <source>
        <dbReference type="SAM" id="Phobius"/>
    </source>
</evidence>
<accession>A0A328VMB3</accession>
<dbReference type="AlphaFoldDB" id="A0A328VMB3"/>
<feature type="transmembrane region" description="Helical" evidence="1">
    <location>
        <begin position="137"/>
        <end position="161"/>
    </location>
</feature>
<evidence type="ECO:0000313" key="2">
    <source>
        <dbReference type="EMBL" id="RAQ97971.1"/>
    </source>
</evidence>
<feature type="transmembrane region" description="Helical" evidence="1">
    <location>
        <begin position="299"/>
        <end position="321"/>
    </location>
</feature>
<dbReference type="EMBL" id="MCIF01000002">
    <property type="protein sequence ID" value="RAQ97971.1"/>
    <property type="molecule type" value="Genomic_DNA"/>
</dbReference>
<sequence>MITTWRHRLAQLLRRLPGLWMLLPLLLLVLPLTGLLMYGFFRELGESLLTKGALEELLRPLLTLSLCNFFLIFSFIILTMIIMLSPDDTRLRRMMLPLPLSALQLRIGLLLPGLLTLLVVQGLLWGPALFALMTLGLITPFQLVLALVLALLCYNLLTLAFHQAMLYGALRLFGGEHQGVRFSVLGLSLALGLVLLEAPFFTLLPGLSTALPLWTLLLPARWMALVLEPDLGAILSGVALLLAATLLAGLLYALLLEGCERLASGTRGQWAPLRRLPFAPPLWWTACLYELKSLCRSPYLVIDGVMIFGMWLAALVGLLLTRMANPLFHLTLAQLVPPLFLPLLAGFGQSSWGRDRRAYRLLAATPLELRLLISAKFWTCLGLTLLLWSLATLVLLLVAGLPALLLFWLPPALMLTPLCFLMGILLPYSPDDPLSMLTLGLALFLVDLPLSILYVSIQRVLPALPGGSWVQMLIEVAIALVLVLALYRGSLWLGATRLEHERD</sequence>
<evidence type="ECO:0000313" key="3">
    <source>
        <dbReference type="Proteomes" id="UP000248706"/>
    </source>
</evidence>
<reference evidence="2 3" key="1">
    <citation type="submission" date="2016-08" db="EMBL/GenBank/DDBJ databases">
        <title>Analysis of Carbohydrate Active Enzymes in Thermogemmatispora T81 Reveals Carbohydrate Degradation Ability.</title>
        <authorList>
            <person name="Tomazini A."/>
            <person name="Lal S."/>
            <person name="Stott M."/>
            <person name="Henrissat B."/>
            <person name="Polikarpov I."/>
            <person name="Sparling R."/>
            <person name="Levin D.B."/>
        </authorList>
    </citation>
    <scope>NUCLEOTIDE SEQUENCE [LARGE SCALE GENOMIC DNA]</scope>
    <source>
        <strain evidence="2 3">T81</strain>
    </source>
</reference>
<keyword evidence="1" id="KW-0812">Transmembrane</keyword>
<feature type="transmembrane region" description="Helical" evidence="1">
    <location>
        <begin position="231"/>
        <end position="255"/>
    </location>
</feature>
<proteinExistence type="predicted"/>